<dbReference type="SUPFAM" id="SSF49842">
    <property type="entry name" value="TNF-like"/>
    <property type="match status" value="1"/>
</dbReference>
<dbReference type="GO" id="GO:0043123">
    <property type="term" value="P:positive regulation of canonical NF-kappaB signal transduction"/>
    <property type="evidence" value="ECO:0000318"/>
    <property type="project" value="GO_Central"/>
</dbReference>
<evidence type="ECO:0000259" key="7">
    <source>
        <dbReference type="PROSITE" id="PS50049"/>
    </source>
</evidence>
<proteinExistence type="inferred from homology"/>
<dbReference type="InterPro" id="IPR008983">
    <property type="entry name" value="Tumour_necrosis_fac-like_dom"/>
</dbReference>
<dbReference type="Proteomes" id="UP000001554">
    <property type="component" value="Chromosome 12"/>
</dbReference>
<dbReference type="GO" id="GO:0005615">
    <property type="term" value="C:extracellular space"/>
    <property type="evidence" value="ECO:0000318"/>
    <property type="project" value="GO_Central"/>
</dbReference>
<dbReference type="GO" id="GO:0005125">
    <property type="term" value="F:cytokine activity"/>
    <property type="evidence" value="ECO:0000318"/>
    <property type="project" value="GO_Central"/>
</dbReference>
<comment type="similarity">
    <text evidence="2">Belongs to the tumor necrosis factor family.</text>
</comment>
<comment type="subcellular location">
    <subcellularLocation>
        <location evidence="1">Membrane</location>
    </subcellularLocation>
</comment>
<evidence type="ECO:0000256" key="2">
    <source>
        <dbReference type="ARBA" id="ARBA00008670"/>
    </source>
</evidence>
<protein>
    <submittedName>
        <fullName evidence="9">Ectodysplasin-A-like</fullName>
    </submittedName>
</protein>
<keyword evidence="6" id="KW-1133">Transmembrane helix</keyword>
<dbReference type="GO" id="GO:0005164">
    <property type="term" value="F:tumor necrosis factor receptor binding"/>
    <property type="evidence" value="ECO:0007669"/>
    <property type="project" value="InterPro"/>
</dbReference>
<evidence type="ECO:0000313" key="8">
    <source>
        <dbReference type="Proteomes" id="UP000001554"/>
    </source>
</evidence>
<organism evidence="8 9">
    <name type="scientific">Branchiostoma floridae</name>
    <name type="common">Florida lancelet</name>
    <name type="synonym">Amphioxus</name>
    <dbReference type="NCBI Taxonomy" id="7739"/>
    <lineage>
        <taxon>Eukaryota</taxon>
        <taxon>Metazoa</taxon>
        <taxon>Chordata</taxon>
        <taxon>Cephalochordata</taxon>
        <taxon>Leptocardii</taxon>
        <taxon>Amphioxiformes</taxon>
        <taxon>Branchiostomatidae</taxon>
        <taxon>Branchiostoma</taxon>
    </lineage>
</organism>
<dbReference type="GeneID" id="118428007"/>
<name>A0A9J7M445_BRAFL</name>
<reference evidence="8" key="1">
    <citation type="journal article" date="2020" name="Nat. Ecol. Evol.">
        <title>Deeply conserved synteny resolves early events in vertebrate evolution.</title>
        <authorList>
            <person name="Simakov O."/>
            <person name="Marletaz F."/>
            <person name="Yue J.X."/>
            <person name="O'Connell B."/>
            <person name="Jenkins J."/>
            <person name="Brandt A."/>
            <person name="Calef R."/>
            <person name="Tung C.H."/>
            <person name="Huang T.K."/>
            <person name="Schmutz J."/>
            <person name="Satoh N."/>
            <person name="Yu J.K."/>
            <person name="Putnam N.H."/>
            <person name="Green R.E."/>
            <person name="Rokhsar D.S."/>
        </authorList>
    </citation>
    <scope>NUCLEOTIDE SEQUENCE [LARGE SCALE GENOMIC DNA]</scope>
    <source>
        <strain evidence="8">S238N-H82</strain>
    </source>
</reference>
<evidence type="ECO:0000256" key="3">
    <source>
        <dbReference type="ARBA" id="ARBA00022514"/>
    </source>
</evidence>
<dbReference type="Pfam" id="PF00229">
    <property type="entry name" value="TNF"/>
    <property type="match status" value="1"/>
</dbReference>
<evidence type="ECO:0000256" key="6">
    <source>
        <dbReference type="SAM" id="Phobius"/>
    </source>
</evidence>
<keyword evidence="4 6" id="KW-0472">Membrane</keyword>
<feature type="region of interest" description="Disordered" evidence="5">
    <location>
        <begin position="194"/>
        <end position="224"/>
    </location>
</feature>
<dbReference type="PANTHER" id="PTHR11471:SF13">
    <property type="entry name" value="TNF FAMILY PROFILE DOMAIN-CONTAINING PROTEIN"/>
    <property type="match status" value="1"/>
</dbReference>
<dbReference type="KEGG" id="bfo:118428007"/>
<gene>
    <name evidence="9" type="primary">LOC118428007</name>
</gene>
<dbReference type="AlphaFoldDB" id="A0A9J7M445"/>
<feature type="domain" description="THD" evidence="7">
    <location>
        <begin position="288"/>
        <end position="445"/>
    </location>
</feature>
<dbReference type="PANTHER" id="PTHR11471">
    <property type="entry name" value="TUMOR NECROSIS FACTOR FAMILY MEMBER"/>
    <property type="match status" value="1"/>
</dbReference>
<reference evidence="9" key="2">
    <citation type="submission" date="2025-08" db="UniProtKB">
        <authorList>
            <consortium name="RefSeq"/>
        </authorList>
    </citation>
    <scope>IDENTIFICATION</scope>
    <source>
        <strain evidence="9">S238N-H82</strain>
        <tissue evidence="9">Testes</tissue>
    </source>
</reference>
<keyword evidence="8" id="KW-1185">Reference proteome</keyword>
<dbReference type="PROSITE" id="PS50049">
    <property type="entry name" value="THD_2"/>
    <property type="match status" value="1"/>
</dbReference>
<keyword evidence="3" id="KW-0202">Cytokine</keyword>
<accession>A0A9J7M445</accession>
<evidence type="ECO:0000256" key="5">
    <source>
        <dbReference type="SAM" id="MobiDB-lite"/>
    </source>
</evidence>
<dbReference type="RefSeq" id="XP_035693864.1">
    <property type="nucleotide sequence ID" value="XM_035837971.1"/>
</dbReference>
<dbReference type="InterPro" id="IPR006052">
    <property type="entry name" value="TNF_dom"/>
</dbReference>
<dbReference type="GO" id="GO:0007166">
    <property type="term" value="P:cell surface receptor signaling pathway"/>
    <property type="evidence" value="ECO:0000318"/>
    <property type="project" value="GO_Central"/>
</dbReference>
<dbReference type="GO" id="GO:2001238">
    <property type="term" value="P:positive regulation of extrinsic apoptotic signaling pathway"/>
    <property type="evidence" value="ECO:0000318"/>
    <property type="project" value="GO_Central"/>
</dbReference>
<dbReference type="OrthoDB" id="10048807at2759"/>
<dbReference type="Gene3D" id="2.60.120.40">
    <property type="match status" value="1"/>
</dbReference>
<evidence type="ECO:0000256" key="1">
    <source>
        <dbReference type="ARBA" id="ARBA00004370"/>
    </source>
</evidence>
<dbReference type="GO" id="GO:0016020">
    <property type="term" value="C:membrane"/>
    <property type="evidence" value="ECO:0007669"/>
    <property type="project" value="UniProtKB-SubCell"/>
</dbReference>
<feature type="transmembrane region" description="Helical" evidence="6">
    <location>
        <begin position="83"/>
        <end position="107"/>
    </location>
</feature>
<keyword evidence="6" id="KW-0812">Transmembrane</keyword>
<evidence type="ECO:0000313" key="9">
    <source>
        <dbReference type="RefSeq" id="XP_035693864.1"/>
    </source>
</evidence>
<evidence type="ECO:0000256" key="4">
    <source>
        <dbReference type="ARBA" id="ARBA00023136"/>
    </source>
</evidence>
<dbReference type="GO" id="GO:0006955">
    <property type="term" value="P:immune response"/>
    <property type="evidence" value="ECO:0007669"/>
    <property type="project" value="InterPro"/>
</dbReference>
<sequence length="458" mass="50242">MSSMCTEVKRWQGGSPERNIVRGKRENKSFGNVRANMEQSFAILCSTPRPAHREGFPEKPQQCGDTPSKGIPGRCRRAAGAGVLLSPHVCCVVVVSLLAVGLCALYLRCALLEQTVRDSQDRIEHLNGLVQSLVALHQMEGNFRPGMTTPSPGKQDAYLRQVWTTLLLFLQKAEPKAPDVYEEKPTSVRHRRQVFAAPPPDPRVTQKRKTRRGAPGPNRVSGPTVLVPGSHGLVPGPQGPPGLPGVSGLRGPPGPPGKCSCGGGARAGMMADSPPGVTSHHHQDHHFQSAHVALHHSGHPFTMDDLVFRWADNSPPLTHNAFSFPEDKYIHITVSGTYYVYSQMTYHYQPGSRNDSHNPRVGHRTVRVPCYQDNNCDAKATLMESVHTVKVELDSHGTPISDQESRYHGGVFELWAHDRIQVEPITPHHEYSTLMPQSFFGAMFLAPAPPGDDGEEPQ</sequence>